<reference evidence="2 3" key="1">
    <citation type="submission" date="2016-11" db="EMBL/GenBank/DDBJ databases">
        <authorList>
            <person name="Jaros S."/>
            <person name="Januszkiewicz K."/>
            <person name="Wedrychowicz H."/>
        </authorList>
    </citation>
    <scope>NUCLEOTIDE SEQUENCE [LARGE SCALE GENOMIC DNA]</scope>
    <source>
        <strain evidence="2 3">GAS499</strain>
    </source>
</reference>
<organism evidence="2 3">
    <name type="scientific">Bradyrhizobium lablabi</name>
    <dbReference type="NCBI Taxonomy" id="722472"/>
    <lineage>
        <taxon>Bacteria</taxon>
        <taxon>Pseudomonadati</taxon>
        <taxon>Pseudomonadota</taxon>
        <taxon>Alphaproteobacteria</taxon>
        <taxon>Hyphomicrobiales</taxon>
        <taxon>Nitrobacteraceae</taxon>
        <taxon>Bradyrhizobium</taxon>
    </lineage>
</organism>
<proteinExistence type="predicted"/>
<dbReference type="AlphaFoldDB" id="A0A1M6PCG4"/>
<feature type="chain" id="PRO_5012387089" evidence="1">
    <location>
        <begin position="27"/>
        <end position="84"/>
    </location>
</feature>
<evidence type="ECO:0000256" key="1">
    <source>
        <dbReference type="SAM" id="SignalP"/>
    </source>
</evidence>
<accession>A0A1M6PCG4</accession>
<sequence>MRRISALCAAAGIGLAALAATSPAKADPFHLIRWSDTGFCQVWDESIPTAPWPANYAAVSTRVPSFIEVLAVKEGLLRAGTCAF</sequence>
<protein>
    <submittedName>
        <fullName evidence="2">Uncharacterized protein</fullName>
    </submittedName>
</protein>
<dbReference type="RefSeq" id="WP_079544911.1">
    <property type="nucleotide sequence ID" value="NZ_LT670844.1"/>
</dbReference>
<dbReference type="Proteomes" id="UP000189935">
    <property type="component" value="Chromosome I"/>
</dbReference>
<name>A0A1M6PCG4_9BRAD</name>
<keyword evidence="1" id="KW-0732">Signal</keyword>
<feature type="signal peptide" evidence="1">
    <location>
        <begin position="1"/>
        <end position="26"/>
    </location>
</feature>
<dbReference type="EMBL" id="LT670844">
    <property type="protein sequence ID" value="SHK05638.1"/>
    <property type="molecule type" value="Genomic_DNA"/>
</dbReference>
<evidence type="ECO:0000313" key="2">
    <source>
        <dbReference type="EMBL" id="SHK05638.1"/>
    </source>
</evidence>
<evidence type="ECO:0000313" key="3">
    <source>
        <dbReference type="Proteomes" id="UP000189935"/>
    </source>
</evidence>
<dbReference type="OrthoDB" id="8242834at2"/>
<gene>
    <name evidence="2" type="ORF">SAMN05444159_2299</name>
</gene>